<reference evidence="3" key="1">
    <citation type="submission" date="2021-01" db="EMBL/GenBank/DDBJ databases">
        <authorList>
            <person name="Corre E."/>
            <person name="Pelletier E."/>
            <person name="Niang G."/>
            <person name="Scheremetjew M."/>
            <person name="Finn R."/>
            <person name="Kale V."/>
            <person name="Holt S."/>
            <person name="Cochrane G."/>
            <person name="Meng A."/>
            <person name="Brown T."/>
            <person name="Cohen L."/>
        </authorList>
    </citation>
    <scope>NUCLEOTIDE SEQUENCE</scope>
</reference>
<feature type="domain" description="Peptidase C14 caspase" evidence="2">
    <location>
        <begin position="47"/>
        <end position="284"/>
    </location>
</feature>
<dbReference type="Pfam" id="PF00656">
    <property type="entry name" value="Peptidase_C14"/>
    <property type="match status" value="1"/>
</dbReference>
<evidence type="ECO:0000313" key="3">
    <source>
        <dbReference type="EMBL" id="CAD8849669.1"/>
    </source>
</evidence>
<dbReference type="AlphaFoldDB" id="A0A7S1ADE4"/>
<protein>
    <recommendedName>
        <fullName evidence="2">Peptidase C14 caspase domain-containing protein</fullName>
    </recommendedName>
</protein>
<gene>
    <name evidence="3" type="ORF">NSCI0253_LOCUS24019</name>
</gene>
<proteinExistence type="inferred from homology"/>
<organism evidence="3">
    <name type="scientific">Noctiluca scintillans</name>
    <name type="common">Sea sparkle</name>
    <name type="synonym">Red tide dinoflagellate</name>
    <dbReference type="NCBI Taxonomy" id="2966"/>
    <lineage>
        <taxon>Eukaryota</taxon>
        <taxon>Sar</taxon>
        <taxon>Alveolata</taxon>
        <taxon>Dinophyceae</taxon>
        <taxon>Noctilucales</taxon>
        <taxon>Noctilucaceae</taxon>
        <taxon>Noctiluca</taxon>
    </lineage>
</organism>
<comment type="similarity">
    <text evidence="1">Belongs to the peptidase C14B family.</text>
</comment>
<dbReference type="GO" id="GO:0004197">
    <property type="term" value="F:cysteine-type endopeptidase activity"/>
    <property type="evidence" value="ECO:0007669"/>
    <property type="project" value="InterPro"/>
</dbReference>
<dbReference type="GO" id="GO:0005737">
    <property type="term" value="C:cytoplasm"/>
    <property type="evidence" value="ECO:0007669"/>
    <property type="project" value="TreeGrafter"/>
</dbReference>
<dbReference type="InterPro" id="IPR011600">
    <property type="entry name" value="Pept_C14_caspase"/>
</dbReference>
<dbReference type="EMBL" id="HBFQ01034082">
    <property type="protein sequence ID" value="CAD8849669.1"/>
    <property type="molecule type" value="Transcribed_RNA"/>
</dbReference>
<sequence>MGNVFQECMKVNSGRDHDRVPYVKYSAPVGVQEASRVGGSPPRVTGRKRALLIGINYVGTSAQLRGCINDVDQMRQFLIRELQFPDSQVRVLKDESGWQWKPTRANIIKQVEWLVGSARPGDVFFFHFSGHGGQQEDPSYAEEDAMDETILPSDFQQSGQIVDDELFDRMVAPLPNGCKLTCLMDCCHSGTGLDLPFTFDGRWREDDNPCHSEAHVLNLSGCCDDQTSADAQNFAGSPGGAMTTALLETLRRNPAPTHTQLLTEIRRNLRSNGFSQNPQLTSSQRFDAAGEVFQICDGIVPNQNHTIGRHFRKRKHRKADWLNSDDGIGLGPLLFADVATDMMFGFGGGGGFFGDGGGGFFGDGGGDLFGDGGGGLFGDGGGGLFGDGGGGGDFFGD</sequence>
<dbReference type="InterPro" id="IPR029030">
    <property type="entry name" value="Caspase-like_dom_sf"/>
</dbReference>
<name>A0A7S1ADE4_NOCSC</name>
<dbReference type="InterPro" id="IPR050452">
    <property type="entry name" value="Metacaspase"/>
</dbReference>
<dbReference type="Gene3D" id="3.40.50.12660">
    <property type="match status" value="1"/>
</dbReference>
<evidence type="ECO:0000256" key="1">
    <source>
        <dbReference type="ARBA" id="ARBA00009005"/>
    </source>
</evidence>
<dbReference type="SUPFAM" id="SSF52129">
    <property type="entry name" value="Caspase-like"/>
    <property type="match status" value="1"/>
</dbReference>
<accession>A0A7S1ADE4</accession>
<evidence type="ECO:0000259" key="2">
    <source>
        <dbReference type="Pfam" id="PF00656"/>
    </source>
</evidence>
<dbReference type="GO" id="GO:0006508">
    <property type="term" value="P:proteolysis"/>
    <property type="evidence" value="ECO:0007669"/>
    <property type="project" value="InterPro"/>
</dbReference>
<dbReference type="PANTHER" id="PTHR48104:SF30">
    <property type="entry name" value="METACASPASE-1"/>
    <property type="match status" value="1"/>
</dbReference>
<dbReference type="PANTHER" id="PTHR48104">
    <property type="entry name" value="METACASPASE-4"/>
    <property type="match status" value="1"/>
</dbReference>